<comment type="similarity">
    <text evidence="2">Belongs to the bacterial solute-binding protein 8 family.</text>
</comment>
<dbReference type="Gene3D" id="3.40.50.1980">
    <property type="entry name" value="Nitrogenase molybdenum iron protein domain"/>
    <property type="match status" value="2"/>
</dbReference>
<dbReference type="PANTHER" id="PTHR30532:SF28">
    <property type="entry name" value="PETROBACTIN-BINDING PROTEIN YCLQ"/>
    <property type="match status" value="1"/>
</dbReference>
<evidence type="ECO:0000256" key="2">
    <source>
        <dbReference type="ARBA" id="ARBA00008814"/>
    </source>
</evidence>
<evidence type="ECO:0000256" key="6">
    <source>
        <dbReference type="SAM" id="SignalP"/>
    </source>
</evidence>
<dbReference type="SUPFAM" id="SSF53807">
    <property type="entry name" value="Helical backbone' metal receptor"/>
    <property type="match status" value="1"/>
</dbReference>
<feature type="chain" id="PRO_5047417920" evidence="6">
    <location>
        <begin position="26"/>
        <end position="313"/>
    </location>
</feature>
<evidence type="ECO:0000256" key="4">
    <source>
        <dbReference type="ARBA" id="ARBA00022496"/>
    </source>
</evidence>
<feature type="signal peptide" evidence="6">
    <location>
        <begin position="1"/>
        <end position="25"/>
    </location>
</feature>
<accession>A0ABV0BJ88</accession>
<dbReference type="InterPro" id="IPR002491">
    <property type="entry name" value="ABC_transptr_periplasmic_BD"/>
</dbReference>
<dbReference type="PROSITE" id="PS50983">
    <property type="entry name" value="FE_B12_PBP"/>
    <property type="match status" value="1"/>
</dbReference>
<dbReference type="Pfam" id="PF01497">
    <property type="entry name" value="Peripla_BP_2"/>
    <property type="match status" value="1"/>
</dbReference>
<dbReference type="Proteomes" id="UP001418637">
    <property type="component" value="Unassembled WGS sequence"/>
</dbReference>
<dbReference type="PANTHER" id="PTHR30532">
    <property type="entry name" value="IRON III DICITRATE-BINDING PERIPLASMIC PROTEIN"/>
    <property type="match status" value="1"/>
</dbReference>
<keyword evidence="5 6" id="KW-0732">Signal</keyword>
<evidence type="ECO:0000256" key="5">
    <source>
        <dbReference type="ARBA" id="ARBA00022729"/>
    </source>
</evidence>
<proteinExistence type="inferred from homology"/>
<sequence>MRTIKGFLATVLCLFAILAGGIYQAAAQESVTITHKLGTVTLKDIPKRVVIMDYGMLNSLDELIASGAVQKDLKFALPKQGLPDYMSKYKGDEYVDIGGLKDFNLETIYGFKPDLIIISGRQQDFYKDLSSIAPVWFVDSYPTDYMPGVTQNNRNLGKIFKAEAAVETALQGISSEIKVVHDLATAKNMAALVLLTNDGKISVYGSGSRFGIIYDVLGLKQADPNITTSLHGQVVNYEYIAEKNPDIIFVVDRSVAVSGKTDGLRILNNELVNGTNAAKNGKIIALDPGTWYLSSGGLQSLKMMVAEVKKAVE</sequence>
<keyword evidence="9" id="KW-1185">Reference proteome</keyword>
<keyword evidence="4" id="KW-0406">Ion transport</keyword>
<organism evidence="8 9">
    <name type="scientific">Hohaiivirga grylli</name>
    <dbReference type="NCBI Taxonomy" id="3133970"/>
    <lineage>
        <taxon>Bacteria</taxon>
        <taxon>Pseudomonadati</taxon>
        <taxon>Pseudomonadota</taxon>
        <taxon>Alphaproteobacteria</taxon>
        <taxon>Hyphomicrobiales</taxon>
        <taxon>Methylobacteriaceae</taxon>
        <taxon>Hohaiivirga</taxon>
    </lineage>
</organism>
<feature type="domain" description="Fe/B12 periplasmic-binding" evidence="7">
    <location>
        <begin position="48"/>
        <end position="313"/>
    </location>
</feature>
<keyword evidence="4" id="KW-0410">Iron transport</keyword>
<dbReference type="EMBL" id="JBBYXI010000002">
    <property type="protein sequence ID" value="MEN3930974.1"/>
    <property type="molecule type" value="Genomic_DNA"/>
</dbReference>
<reference evidence="8 9" key="1">
    <citation type="submission" date="2024-04" db="EMBL/GenBank/DDBJ databases">
        <title>A novel species isolated from cricket.</title>
        <authorList>
            <person name="Wang H.-C."/>
        </authorList>
    </citation>
    <scope>NUCLEOTIDE SEQUENCE [LARGE SCALE GENOMIC DNA]</scope>
    <source>
        <strain evidence="8 9">WL0021</strain>
    </source>
</reference>
<evidence type="ECO:0000313" key="9">
    <source>
        <dbReference type="Proteomes" id="UP001418637"/>
    </source>
</evidence>
<dbReference type="RefSeq" id="WP_346336992.1">
    <property type="nucleotide sequence ID" value="NZ_JBBYXI010000002.1"/>
</dbReference>
<keyword evidence="3" id="KW-0813">Transport</keyword>
<comment type="subcellular location">
    <subcellularLocation>
        <location evidence="1">Cell envelope</location>
    </subcellularLocation>
</comment>
<evidence type="ECO:0000256" key="1">
    <source>
        <dbReference type="ARBA" id="ARBA00004196"/>
    </source>
</evidence>
<dbReference type="CDD" id="cd01140">
    <property type="entry name" value="FatB"/>
    <property type="match status" value="1"/>
</dbReference>
<evidence type="ECO:0000256" key="3">
    <source>
        <dbReference type="ARBA" id="ARBA00022448"/>
    </source>
</evidence>
<gene>
    <name evidence="8" type="ORF">WJT86_07870</name>
</gene>
<protein>
    <submittedName>
        <fullName evidence="8">ABC transporter substrate-binding protein</fullName>
    </submittedName>
</protein>
<dbReference type="InterPro" id="IPR033870">
    <property type="entry name" value="FatB"/>
</dbReference>
<name>A0ABV0BJ88_9HYPH</name>
<evidence type="ECO:0000313" key="8">
    <source>
        <dbReference type="EMBL" id="MEN3930974.1"/>
    </source>
</evidence>
<dbReference type="InterPro" id="IPR051313">
    <property type="entry name" value="Bact_iron-sidero_bind"/>
</dbReference>
<evidence type="ECO:0000259" key="7">
    <source>
        <dbReference type="PROSITE" id="PS50983"/>
    </source>
</evidence>
<comment type="caution">
    <text evidence="8">The sequence shown here is derived from an EMBL/GenBank/DDBJ whole genome shotgun (WGS) entry which is preliminary data.</text>
</comment>
<keyword evidence="4" id="KW-0408">Iron</keyword>